<dbReference type="EMBL" id="JAJGNA010000001">
    <property type="protein sequence ID" value="MCC4307183.1"/>
    <property type="molecule type" value="Genomic_DNA"/>
</dbReference>
<name>A0A9Q3ULF5_9GAMM</name>
<dbReference type="GO" id="GO:0003700">
    <property type="term" value="F:DNA-binding transcription factor activity"/>
    <property type="evidence" value="ECO:0007669"/>
    <property type="project" value="InterPro"/>
</dbReference>
<dbReference type="PROSITE" id="PS01124">
    <property type="entry name" value="HTH_ARAC_FAMILY_2"/>
    <property type="match status" value="1"/>
</dbReference>
<gene>
    <name evidence="5" type="ORF">LL252_01250</name>
</gene>
<accession>A0A9Q3ULF5</accession>
<dbReference type="Pfam" id="PF12625">
    <property type="entry name" value="Arabinose_bd"/>
    <property type="match status" value="1"/>
</dbReference>
<dbReference type="InterPro" id="IPR009057">
    <property type="entry name" value="Homeodomain-like_sf"/>
</dbReference>
<evidence type="ECO:0000256" key="3">
    <source>
        <dbReference type="ARBA" id="ARBA00023163"/>
    </source>
</evidence>
<sequence>MTSGRAWFTPGIPGIYVVLLCDVLRELGHDPAPLLRRLDTGREQLLDPEFRLPMERANLAAEIGLALVGDAGLGFRYARAMRITLHGPVGLLALSSPTIDDGLEAARRYLGLRAPFLVVEREPLERQRQALSFRTDFGPGPVRSFVIEAMVIGFVYMLEQLLEASPDGAEVHFQGPPPAHAEALRRALPVPVRYDQPRDALILSAALLTARPRLADPQAEALAREQCELEFRRWRANQEGPLPERVRAALRDGDSAPPDLADMAERLAVSPRTLKRHLQQAGLTYRQLQDEARYRRARKLLGDGTLRISEVAYALGYNDVANFSRAFKRWSGRTPKAYRGGEGQSG</sequence>
<dbReference type="SMART" id="SM00342">
    <property type="entry name" value="HTH_ARAC"/>
    <property type="match status" value="1"/>
</dbReference>
<dbReference type="SUPFAM" id="SSF46689">
    <property type="entry name" value="Homeodomain-like"/>
    <property type="match status" value="1"/>
</dbReference>
<dbReference type="PANTHER" id="PTHR47894:SF1">
    <property type="entry name" value="HTH-TYPE TRANSCRIPTIONAL REGULATOR VQSM"/>
    <property type="match status" value="1"/>
</dbReference>
<dbReference type="PRINTS" id="PR00032">
    <property type="entry name" value="HTHARAC"/>
</dbReference>
<protein>
    <submittedName>
        <fullName evidence="5">AraC family transcriptional regulator</fullName>
    </submittedName>
</protein>
<comment type="caution">
    <text evidence="5">The sequence shown here is derived from an EMBL/GenBank/DDBJ whole genome shotgun (WGS) entry which is preliminary data.</text>
</comment>
<dbReference type="GO" id="GO:0000976">
    <property type="term" value="F:transcription cis-regulatory region binding"/>
    <property type="evidence" value="ECO:0007669"/>
    <property type="project" value="TreeGrafter"/>
</dbReference>
<reference evidence="5" key="1">
    <citation type="submission" date="2021-10" db="EMBL/GenBank/DDBJ databases">
        <title>The diversity and Nitrogen Metabolism of Culturable Nitrate-Utilizing Bacteria Within the Oxygen Minimum Zone of the Changjiang (Yangtze River)Estuary.</title>
        <authorList>
            <person name="Zhang D."/>
            <person name="Zheng J."/>
            <person name="Liu S."/>
            <person name="He W."/>
        </authorList>
    </citation>
    <scope>NUCLEOTIDE SEQUENCE</scope>
    <source>
        <strain evidence="5">FXH-223</strain>
    </source>
</reference>
<evidence type="ECO:0000256" key="1">
    <source>
        <dbReference type="ARBA" id="ARBA00023015"/>
    </source>
</evidence>
<feature type="domain" description="HTH araC/xylS-type" evidence="4">
    <location>
        <begin position="244"/>
        <end position="341"/>
    </location>
</feature>
<keyword evidence="3" id="KW-0804">Transcription</keyword>
<dbReference type="RefSeq" id="WP_228232361.1">
    <property type="nucleotide sequence ID" value="NZ_JAJGNA010000001.1"/>
</dbReference>
<dbReference type="AlphaFoldDB" id="A0A9Q3ULF5"/>
<dbReference type="InterPro" id="IPR032687">
    <property type="entry name" value="AraC-type_N"/>
</dbReference>
<evidence type="ECO:0000259" key="4">
    <source>
        <dbReference type="PROSITE" id="PS01124"/>
    </source>
</evidence>
<dbReference type="PANTHER" id="PTHR47894">
    <property type="entry name" value="HTH-TYPE TRANSCRIPTIONAL REGULATOR GADX"/>
    <property type="match status" value="1"/>
</dbReference>
<dbReference type="GO" id="GO:0005829">
    <property type="term" value="C:cytosol"/>
    <property type="evidence" value="ECO:0007669"/>
    <property type="project" value="TreeGrafter"/>
</dbReference>
<evidence type="ECO:0000313" key="5">
    <source>
        <dbReference type="EMBL" id="MCC4307183.1"/>
    </source>
</evidence>
<dbReference type="InterPro" id="IPR018060">
    <property type="entry name" value="HTH_AraC"/>
</dbReference>
<dbReference type="Gene3D" id="1.10.10.60">
    <property type="entry name" value="Homeodomain-like"/>
    <property type="match status" value="1"/>
</dbReference>
<proteinExistence type="predicted"/>
<keyword evidence="6" id="KW-1185">Reference proteome</keyword>
<organism evidence="5 6">
    <name type="scientific">Alloalcanivorax marinus</name>
    <dbReference type="NCBI Taxonomy" id="1177169"/>
    <lineage>
        <taxon>Bacteria</taxon>
        <taxon>Pseudomonadati</taxon>
        <taxon>Pseudomonadota</taxon>
        <taxon>Gammaproteobacteria</taxon>
        <taxon>Oceanospirillales</taxon>
        <taxon>Alcanivoracaceae</taxon>
        <taxon>Alloalcanivorax</taxon>
    </lineage>
</organism>
<dbReference type="InterPro" id="IPR020449">
    <property type="entry name" value="Tscrpt_reg_AraC-type_HTH"/>
</dbReference>
<evidence type="ECO:0000313" key="6">
    <source>
        <dbReference type="Proteomes" id="UP001108027"/>
    </source>
</evidence>
<dbReference type="Pfam" id="PF12833">
    <property type="entry name" value="HTH_18"/>
    <property type="match status" value="1"/>
</dbReference>
<keyword evidence="2" id="KW-0238">DNA-binding</keyword>
<keyword evidence="1" id="KW-0805">Transcription regulation</keyword>
<evidence type="ECO:0000256" key="2">
    <source>
        <dbReference type="ARBA" id="ARBA00023125"/>
    </source>
</evidence>
<dbReference type="Proteomes" id="UP001108027">
    <property type="component" value="Unassembled WGS sequence"/>
</dbReference>